<dbReference type="AlphaFoldDB" id="A0A9Q3J3D0"/>
<keyword evidence="2" id="KW-1185">Reference proteome</keyword>
<organism evidence="1 2">
    <name type="scientific">Austropuccinia psidii MF-1</name>
    <dbReference type="NCBI Taxonomy" id="1389203"/>
    <lineage>
        <taxon>Eukaryota</taxon>
        <taxon>Fungi</taxon>
        <taxon>Dikarya</taxon>
        <taxon>Basidiomycota</taxon>
        <taxon>Pucciniomycotina</taxon>
        <taxon>Pucciniomycetes</taxon>
        <taxon>Pucciniales</taxon>
        <taxon>Sphaerophragmiaceae</taxon>
        <taxon>Austropuccinia</taxon>
    </lineage>
</organism>
<dbReference type="EMBL" id="AVOT02061650">
    <property type="protein sequence ID" value="MBW0554833.1"/>
    <property type="molecule type" value="Genomic_DNA"/>
</dbReference>
<sequence length="109" mass="11959">MPPPTLLMLLQGPPDLPPMLLPHQSNPECHLPSSCSCNALKMRLQIPPISALTPASSSLLLTILTLPRCPQDMPPMPPLTPLTPNPLSITYHPYAQVLDQYDTVACWRT</sequence>
<evidence type="ECO:0000313" key="2">
    <source>
        <dbReference type="Proteomes" id="UP000765509"/>
    </source>
</evidence>
<proteinExistence type="predicted"/>
<name>A0A9Q3J3D0_9BASI</name>
<evidence type="ECO:0000313" key="1">
    <source>
        <dbReference type="EMBL" id="MBW0554833.1"/>
    </source>
</evidence>
<gene>
    <name evidence="1" type="ORF">O181_094548</name>
</gene>
<dbReference type="Proteomes" id="UP000765509">
    <property type="component" value="Unassembled WGS sequence"/>
</dbReference>
<protein>
    <submittedName>
        <fullName evidence="1">Uncharacterized protein</fullName>
    </submittedName>
</protein>
<comment type="caution">
    <text evidence="1">The sequence shown here is derived from an EMBL/GenBank/DDBJ whole genome shotgun (WGS) entry which is preliminary data.</text>
</comment>
<reference evidence="1" key="1">
    <citation type="submission" date="2021-03" db="EMBL/GenBank/DDBJ databases">
        <title>Draft genome sequence of rust myrtle Austropuccinia psidii MF-1, a brazilian biotype.</title>
        <authorList>
            <person name="Quecine M.C."/>
            <person name="Pachon D.M.R."/>
            <person name="Bonatelli M.L."/>
            <person name="Correr F.H."/>
            <person name="Franceschini L.M."/>
            <person name="Leite T.F."/>
            <person name="Margarido G.R.A."/>
            <person name="Almeida C.A."/>
            <person name="Ferrarezi J.A."/>
            <person name="Labate C.A."/>
        </authorList>
    </citation>
    <scope>NUCLEOTIDE SEQUENCE</scope>
    <source>
        <strain evidence="1">MF-1</strain>
    </source>
</reference>
<accession>A0A9Q3J3D0</accession>